<dbReference type="EMBL" id="NESP01000001">
    <property type="protein sequence ID" value="PUE60534.1"/>
    <property type="molecule type" value="Genomic_DNA"/>
</dbReference>
<organism evidence="3 4">
    <name type="scientific">Limnohabitans curvus</name>
    <dbReference type="NCBI Taxonomy" id="323423"/>
    <lineage>
        <taxon>Bacteria</taxon>
        <taxon>Pseudomonadati</taxon>
        <taxon>Pseudomonadota</taxon>
        <taxon>Betaproteobacteria</taxon>
        <taxon>Burkholderiales</taxon>
        <taxon>Comamonadaceae</taxon>
        <taxon>Limnohabitans</taxon>
    </lineage>
</organism>
<protein>
    <submittedName>
        <fullName evidence="3">tRNA 2-selenouridine(34) synthase MnmH</fullName>
    </submittedName>
</protein>
<dbReference type="PANTHER" id="PTHR30401:SF0">
    <property type="entry name" value="TRNA 2-SELENOURIDINE SYNTHASE"/>
    <property type="match status" value="1"/>
</dbReference>
<dbReference type="Gene3D" id="3.40.250.10">
    <property type="entry name" value="Rhodanese-like domain"/>
    <property type="match status" value="1"/>
</dbReference>
<dbReference type="GO" id="GO:0043828">
    <property type="term" value="F:tRNA 2-selenouridine synthase activity"/>
    <property type="evidence" value="ECO:0007669"/>
    <property type="project" value="InterPro"/>
</dbReference>
<dbReference type="PROSITE" id="PS50206">
    <property type="entry name" value="RHODANESE_3"/>
    <property type="match status" value="1"/>
</dbReference>
<evidence type="ECO:0000313" key="3">
    <source>
        <dbReference type="EMBL" id="PUE60534.1"/>
    </source>
</evidence>
<proteinExistence type="predicted"/>
<dbReference type="InterPro" id="IPR036873">
    <property type="entry name" value="Rhodanese-like_dom_sf"/>
</dbReference>
<keyword evidence="1" id="KW-0711">Selenium</keyword>
<dbReference type="PANTHER" id="PTHR30401">
    <property type="entry name" value="TRNA 2-SELENOURIDINE SYNTHASE"/>
    <property type="match status" value="1"/>
</dbReference>
<reference evidence="3 4" key="1">
    <citation type="submission" date="2017-04" db="EMBL/GenBank/DDBJ databases">
        <title>Unexpected and diverse lifestyles within the genus Limnohabitans.</title>
        <authorList>
            <person name="Kasalicky V."/>
            <person name="Mehrshad M."/>
            <person name="Andrei S.-A."/>
            <person name="Salcher M."/>
            <person name="Kratochvilova H."/>
            <person name="Simek K."/>
            <person name="Ghai R."/>
        </authorList>
    </citation>
    <scope>NUCLEOTIDE SEQUENCE [LARGE SCALE GENOMIC DNA]</scope>
    <source>
        <strain evidence="3 4">MWH-C5</strain>
    </source>
</reference>
<dbReference type="Proteomes" id="UP000251341">
    <property type="component" value="Unassembled WGS sequence"/>
</dbReference>
<dbReference type="RefSeq" id="WP_108402690.1">
    <property type="nucleotide sequence ID" value="NZ_NESP01000001.1"/>
</dbReference>
<dbReference type="Pfam" id="PF26341">
    <property type="entry name" value="AAA_SelU"/>
    <property type="match status" value="1"/>
</dbReference>
<dbReference type="SUPFAM" id="SSF52540">
    <property type="entry name" value="P-loop containing nucleoside triphosphate hydrolases"/>
    <property type="match status" value="1"/>
</dbReference>
<dbReference type="InterPro" id="IPR027417">
    <property type="entry name" value="P-loop_NTPase"/>
</dbReference>
<dbReference type="SMART" id="SM00450">
    <property type="entry name" value="RHOD"/>
    <property type="match status" value="1"/>
</dbReference>
<dbReference type="GO" id="GO:0002098">
    <property type="term" value="P:tRNA wobble uridine modification"/>
    <property type="evidence" value="ECO:0007669"/>
    <property type="project" value="InterPro"/>
</dbReference>
<comment type="caution">
    <text evidence="3">The sequence shown here is derived from an EMBL/GenBank/DDBJ whole genome shotgun (WGS) entry which is preliminary data.</text>
</comment>
<name>A0A315EX44_9BURK</name>
<dbReference type="NCBIfam" id="NF008752">
    <property type="entry name" value="PRK11784.1-4"/>
    <property type="match status" value="1"/>
</dbReference>
<dbReference type="Pfam" id="PF00581">
    <property type="entry name" value="Rhodanese"/>
    <property type="match status" value="1"/>
</dbReference>
<evidence type="ECO:0000313" key="4">
    <source>
        <dbReference type="Proteomes" id="UP000251341"/>
    </source>
</evidence>
<dbReference type="SUPFAM" id="SSF52821">
    <property type="entry name" value="Rhodanese/Cell cycle control phosphatase"/>
    <property type="match status" value="1"/>
</dbReference>
<accession>A0A315EX44</accession>
<dbReference type="InterPro" id="IPR058840">
    <property type="entry name" value="AAA_SelU"/>
</dbReference>
<keyword evidence="4" id="KW-1185">Reference proteome</keyword>
<gene>
    <name evidence="3" type="ORF">B9Z44_13725</name>
</gene>
<feature type="domain" description="Rhodanese" evidence="2">
    <location>
        <begin position="27"/>
        <end position="144"/>
    </location>
</feature>
<evidence type="ECO:0000256" key="1">
    <source>
        <dbReference type="ARBA" id="ARBA00023266"/>
    </source>
</evidence>
<dbReference type="InterPro" id="IPR001763">
    <property type="entry name" value="Rhodanese-like_dom"/>
</dbReference>
<dbReference type="AlphaFoldDB" id="A0A315EX44"/>
<dbReference type="InterPro" id="IPR017582">
    <property type="entry name" value="SelU"/>
</dbReference>
<dbReference type="NCBIfam" id="TIGR03167">
    <property type="entry name" value="tRNA_sel_U_synt"/>
    <property type="match status" value="1"/>
</dbReference>
<sequence>MSVTFISAQDAMSRMAIPLGEPGGFSTIIDARSEDEYALDHLPGAVNWPSLNNEERIFVGTLYKQVNAFEAQKHGAAMVAANIARHIQREVLDLPKNWQPLIYCWRGGKRSGSLSLVLGQIGFKVNLIEGGYKAFRAAIVEDIPKRVAPLQFKVISGPTGSGKTRLLYALAAEGAQVLDLEDLASHRSSVLGHIPGQPQPSQKRFDTLVWQALRSFDPERPVFVESESRKVGNLSIPESLMLAMRESPCFELQLSLDERVALLMEDYNFFVDDKDLFCHRLDALVAIRGKAVVDAWKEQIHTGHIDNVVRELLVLHYDPTYAASMVRNFTQGSNATACVADNRHPDSLRKVAQALCQQVGA</sequence>
<dbReference type="NCBIfam" id="NF008750">
    <property type="entry name" value="PRK11784.1-2"/>
    <property type="match status" value="1"/>
</dbReference>
<evidence type="ECO:0000259" key="2">
    <source>
        <dbReference type="PROSITE" id="PS50206"/>
    </source>
</evidence>